<evidence type="ECO:0000256" key="7">
    <source>
        <dbReference type="PROSITE-ProRule" id="PRU01087"/>
    </source>
</evidence>
<protein>
    <recommendedName>
        <fullName evidence="8">Transmembrane 9 superfamily member</fullName>
    </recommendedName>
</protein>
<gene>
    <name evidence="11" type="ORF">QTG54_001714</name>
</gene>
<keyword evidence="3 7" id="KW-0812">Transmembrane</keyword>
<keyword evidence="12" id="KW-1185">Reference proteome</keyword>
<keyword evidence="5 7" id="KW-1133">Transmembrane helix</keyword>
<dbReference type="AlphaFoldDB" id="A0AAD8YMB2"/>
<feature type="transmembrane region" description="Helical" evidence="8">
    <location>
        <begin position="109"/>
        <end position="128"/>
    </location>
</feature>
<evidence type="ECO:0000256" key="9">
    <source>
        <dbReference type="SAM" id="MobiDB-lite"/>
    </source>
</evidence>
<dbReference type="Proteomes" id="UP001224775">
    <property type="component" value="Unassembled WGS sequence"/>
</dbReference>
<feature type="transmembrane region" description="Helical" evidence="8">
    <location>
        <begin position="598"/>
        <end position="621"/>
    </location>
</feature>
<dbReference type="InterPro" id="IPR036259">
    <property type="entry name" value="MFS_trans_sf"/>
</dbReference>
<evidence type="ECO:0000259" key="10">
    <source>
        <dbReference type="PROSITE" id="PS51751"/>
    </source>
</evidence>
<dbReference type="PANTHER" id="PTHR10766:SF111">
    <property type="entry name" value="TRANSMEMBRANE 9 SUPERFAMILY MEMBER 2"/>
    <property type="match status" value="1"/>
</dbReference>
<evidence type="ECO:0000313" key="11">
    <source>
        <dbReference type="EMBL" id="KAK1747751.1"/>
    </source>
</evidence>
<feature type="transmembrane region" description="Helical" evidence="8">
    <location>
        <begin position="563"/>
        <end position="586"/>
    </location>
</feature>
<evidence type="ECO:0000256" key="4">
    <source>
        <dbReference type="ARBA" id="ARBA00022729"/>
    </source>
</evidence>
<dbReference type="EMBL" id="JATAAI010000002">
    <property type="protein sequence ID" value="KAK1747751.1"/>
    <property type="molecule type" value="Genomic_DNA"/>
</dbReference>
<feature type="region of interest" description="Disordered" evidence="9">
    <location>
        <begin position="160"/>
        <end position="185"/>
    </location>
</feature>
<feature type="transmembrane region" description="Helical" evidence="8">
    <location>
        <begin position="633"/>
        <end position="655"/>
    </location>
</feature>
<dbReference type="GO" id="GO:0016020">
    <property type="term" value="C:membrane"/>
    <property type="evidence" value="ECO:0007669"/>
    <property type="project" value="UniProtKB-SubCell"/>
</dbReference>
<evidence type="ECO:0000256" key="1">
    <source>
        <dbReference type="ARBA" id="ARBA00004141"/>
    </source>
</evidence>
<proteinExistence type="inferred from homology"/>
<feature type="transmembrane region" description="Helical" evidence="8">
    <location>
        <begin position="823"/>
        <end position="846"/>
    </location>
</feature>
<dbReference type="GO" id="GO:0072657">
    <property type="term" value="P:protein localization to membrane"/>
    <property type="evidence" value="ECO:0007669"/>
    <property type="project" value="TreeGrafter"/>
</dbReference>
<keyword evidence="6 7" id="KW-0472">Membrane</keyword>
<comment type="similarity">
    <text evidence="2 8">Belongs to the nonaspanin (TM9SF) (TC 9.A.2) family.</text>
</comment>
<feature type="transmembrane region" description="Helical" evidence="8">
    <location>
        <begin position="497"/>
        <end position="521"/>
    </location>
</feature>
<feature type="transmembrane region" description="Helical" evidence="8">
    <location>
        <begin position="667"/>
        <end position="692"/>
    </location>
</feature>
<dbReference type="GO" id="GO:0005737">
    <property type="term" value="C:cytoplasm"/>
    <property type="evidence" value="ECO:0007669"/>
    <property type="project" value="UniProtKB-ARBA"/>
</dbReference>
<dbReference type="Pfam" id="PF02990">
    <property type="entry name" value="EMP70"/>
    <property type="match status" value="1"/>
</dbReference>
<evidence type="ECO:0000256" key="2">
    <source>
        <dbReference type="ARBA" id="ARBA00005227"/>
    </source>
</evidence>
<feature type="domain" description="EXPERA" evidence="10">
    <location>
        <begin position="8"/>
        <end position="156"/>
    </location>
</feature>
<feature type="transmembrane region" description="Helical" evidence="8">
    <location>
        <begin position="753"/>
        <end position="780"/>
    </location>
</feature>
<feature type="transmembrane region" description="Helical" evidence="8">
    <location>
        <begin position="12"/>
        <end position="32"/>
    </location>
</feature>
<dbReference type="PANTHER" id="PTHR10766">
    <property type="entry name" value="TRANSMEMBRANE 9 SUPERFAMILY PROTEIN"/>
    <property type="match status" value="1"/>
</dbReference>
<dbReference type="SUPFAM" id="SSF103473">
    <property type="entry name" value="MFS general substrate transporter"/>
    <property type="match status" value="1"/>
</dbReference>
<feature type="transmembrane region" description="Helical" evidence="8">
    <location>
        <begin position="792"/>
        <end position="811"/>
    </location>
</feature>
<evidence type="ECO:0000313" key="12">
    <source>
        <dbReference type="Proteomes" id="UP001224775"/>
    </source>
</evidence>
<reference evidence="11" key="1">
    <citation type="submission" date="2023-06" db="EMBL/GenBank/DDBJ databases">
        <title>Survivors Of The Sea: Transcriptome response of Skeletonema marinoi to long-term dormancy.</title>
        <authorList>
            <person name="Pinder M.I.M."/>
            <person name="Kourtchenko O."/>
            <person name="Robertson E.K."/>
            <person name="Larsson T."/>
            <person name="Maumus F."/>
            <person name="Osuna-Cruz C.M."/>
            <person name="Vancaester E."/>
            <person name="Stenow R."/>
            <person name="Vandepoele K."/>
            <person name="Ploug H."/>
            <person name="Bruchert V."/>
            <person name="Godhe A."/>
            <person name="Topel M."/>
        </authorList>
    </citation>
    <scope>NUCLEOTIDE SEQUENCE</scope>
    <source>
        <strain evidence="11">R05AC</strain>
    </source>
</reference>
<accession>A0AAD8YMB2</accession>
<feature type="transmembrane region" description="Helical" evidence="8">
    <location>
        <begin position="64"/>
        <end position="88"/>
    </location>
</feature>
<dbReference type="PROSITE" id="PS51751">
    <property type="entry name" value="EXPERA"/>
    <property type="match status" value="1"/>
</dbReference>
<comment type="subcellular location">
    <subcellularLocation>
        <location evidence="1">Membrane</location>
        <topology evidence="1">Multi-pass membrane protein</topology>
    </subcellularLocation>
</comment>
<keyword evidence="4" id="KW-0732">Signal</keyword>
<dbReference type="InterPro" id="IPR033118">
    <property type="entry name" value="EXPERA"/>
</dbReference>
<evidence type="ECO:0000256" key="5">
    <source>
        <dbReference type="ARBA" id="ARBA00022989"/>
    </source>
</evidence>
<comment type="caution">
    <text evidence="11">The sequence shown here is derived from an EMBL/GenBank/DDBJ whole genome shotgun (WGS) entry which is preliminary data.</text>
</comment>
<feature type="transmembrane region" description="Helical" evidence="8">
    <location>
        <begin position="725"/>
        <end position="747"/>
    </location>
</feature>
<evidence type="ECO:0000256" key="3">
    <source>
        <dbReference type="ARBA" id="ARBA00022692"/>
    </source>
</evidence>
<organism evidence="11 12">
    <name type="scientific">Skeletonema marinoi</name>
    <dbReference type="NCBI Taxonomy" id="267567"/>
    <lineage>
        <taxon>Eukaryota</taxon>
        <taxon>Sar</taxon>
        <taxon>Stramenopiles</taxon>
        <taxon>Ochrophyta</taxon>
        <taxon>Bacillariophyta</taxon>
        <taxon>Coscinodiscophyceae</taxon>
        <taxon>Thalassiosirophycidae</taxon>
        <taxon>Thalassiosirales</taxon>
        <taxon>Skeletonemataceae</taxon>
        <taxon>Skeletonema</taxon>
        <taxon>Skeletonema marinoi-dohrnii complex</taxon>
    </lineage>
</organism>
<dbReference type="InterPro" id="IPR004240">
    <property type="entry name" value="EMP70"/>
</dbReference>
<feature type="compositionally biased region" description="Basic and acidic residues" evidence="9">
    <location>
        <begin position="162"/>
        <end position="171"/>
    </location>
</feature>
<dbReference type="Pfam" id="PF05241">
    <property type="entry name" value="EBP"/>
    <property type="match status" value="1"/>
</dbReference>
<evidence type="ECO:0000256" key="6">
    <source>
        <dbReference type="ARBA" id="ARBA00023136"/>
    </source>
</evidence>
<sequence length="862" mass="98179">MLTLQGNTRIAFLLFFASHIPITLLVDGQAFFRRSFYPQALQDVVDWYALTFKDTLMEHPVEPWFSSLVSIEVIFQLPFFFLAIYAILQQSKHPQKRTIRGDGPFKSLCIIYGSSTATTLVPILQCILTDEETNLSEKGILLGFYLPYLIFPLSAGFRKNKHDGGEERRAQEDDEKGGRRVGRKERKRLEREKAVKFAQMKADGQDQISMTKEAAELRSYELRKKKKKGLFRRKEASLAQVLFPGASPEEYSEREPVPAFVEQVESKRTHLPFDFYDLPSCPEPAEKIQKRFRQRKNLGSRLMGYKLRMSPYNFPTKVDKGCTPLCVVEIGGKKLRWLRKLVDRQYRVHLTLDQLPLLMRSRELNYAVRGYPEDEFYLYNHIKFTITYREEPNEFEGVRIIGFDAHPVSIDYRKEGEIKSLTQDTNLEAAGKADGFSGCQADSSPINDPESYLKLRSGSSGEPLNIGFSYEVHWQETDITWSDRWDVYLVGSPDDEIHYFAIVNSLMIVVFLTGAVATIMIRTLKKDIAGYNEMQTIEEAQEETGWKLVHGDVFRPPQSYPMLLCVLVGSGAQIGSAFFATLFASMLRMLNPIKKGQALTAVVVLYVFCGVIGGYVSARLYKFCDAKAWKRNTIATALAFPAVIVSMFMVLNIFLRIVGAATAVSFLTVFFIFLLWGCVATPLVFVGSYFGYRADKIEVPTKTNQIARFIPEVPYYAAPPISNMLAGMLPFGSVCIELFFIMSALWLHQLYYIMGFLLAVVAILGATCAQVSCVMCYLQLCVEDHRWWWKSFFNCASAGLYLFLYSIWFLASKLELVGILPVMVYLTYMSMISLAFSLFCGTVGYLSCFWFTRRIYGAVKVD</sequence>
<evidence type="ECO:0000256" key="8">
    <source>
        <dbReference type="RuleBase" id="RU363079"/>
    </source>
</evidence>
<name>A0AAD8YMB2_9STRA</name>